<organism evidence="4">
    <name type="scientific">Culicoides sonorensis</name>
    <name type="common">Biting midge</name>
    <dbReference type="NCBI Taxonomy" id="179676"/>
    <lineage>
        <taxon>Eukaryota</taxon>
        <taxon>Metazoa</taxon>
        <taxon>Ecdysozoa</taxon>
        <taxon>Arthropoda</taxon>
        <taxon>Hexapoda</taxon>
        <taxon>Insecta</taxon>
        <taxon>Pterygota</taxon>
        <taxon>Neoptera</taxon>
        <taxon>Endopterygota</taxon>
        <taxon>Diptera</taxon>
        <taxon>Nematocera</taxon>
        <taxon>Chironomoidea</taxon>
        <taxon>Ceratopogonidae</taxon>
        <taxon>Ceratopogoninae</taxon>
        <taxon>Culicoides</taxon>
        <taxon>Monoculicoides</taxon>
    </lineage>
</organism>
<dbReference type="InterPro" id="IPR036770">
    <property type="entry name" value="Ankyrin_rpt-contain_sf"/>
</dbReference>
<dbReference type="OMA" id="TFLDEHH"/>
<gene>
    <name evidence="4" type="primary">CSON006499</name>
</gene>
<evidence type="ECO:0000256" key="3">
    <source>
        <dbReference type="PROSITE-ProRule" id="PRU00023"/>
    </source>
</evidence>
<keyword evidence="2 3" id="KW-0040">ANK repeat</keyword>
<dbReference type="AlphaFoldDB" id="A0A336MUT4"/>
<dbReference type="FunFam" id="1.25.40.20:FF:000466">
    <property type="entry name" value="Mann-cup, isoform B"/>
    <property type="match status" value="1"/>
</dbReference>
<name>A0A336MUT4_CULSO</name>
<reference evidence="4" key="1">
    <citation type="submission" date="2018-07" db="EMBL/GenBank/DDBJ databases">
        <authorList>
            <person name="Quirk P.G."/>
            <person name="Krulwich T.A."/>
        </authorList>
    </citation>
    <scope>NUCLEOTIDE SEQUENCE</scope>
</reference>
<dbReference type="SUPFAM" id="SSF48403">
    <property type="entry name" value="Ankyrin repeat"/>
    <property type="match status" value="2"/>
</dbReference>
<dbReference type="VEuPathDB" id="VectorBase:CSON006499"/>
<accession>A0A336MUT4</accession>
<evidence type="ECO:0000313" key="4">
    <source>
        <dbReference type="EMBL" id="SSX33475.1"/>
    </source>
</evidence>
<dbReference type="PRINTS" id="PR01415">
    <property type="entry name" value="ANKYRIN"/>
</dbReference>
<dbReference type="PANTHER" id="PTHR24173">
    <property type="entry name" value="ANKYRIN REPEAT CONTAINING"/>
    <property type="match status" value="1"/>
</dbReference>
<feature type="repeat" description="ANK" evidence="3">
    <location>
        <begin position="201"/>
        <end position="233"/>
    </location>
</feature>
<feature type="repeat" description="ANK" evidence="3">
    <location>
        <begin position="137"/>
        <end position="169"/>
    </location>
</feature>
<evidence type="ECO:0000256" key="1">
    <source>
        <dbReference type="ARBA" id="ARBA00022737"/>
    </source>
</evidence>
<sequence>MNRFTNLNNHVELSSRAQDALSLELIQECKITTGLIKRDLRDRLECLSRVTRRKIVSYTKDGCAPLFIACKRGNVELVEYLSTVCDADLEQRGLYEVSEDRSIHTVTPLWCSSVAGNLPVVKCLVRLGANINALSDTGSTPVRSACFMTNIDVVKFLVENGADIRRPNQNGGTCLINSVQSVELCAYLISKGVDVNAKDIQHKTALHYAIQEHRLETVQLLLENGADPFARSRYGDDALQTSCLKGAHNIFDYLKSRIDYPADRLADAHELIGSTFLDEHNETRVCILHWRLAYHIRHQYVNNARVEKFPKIPERQAYLNQREFTTLEELEELATDVDAMRIQSLMICERILGIQHKDTLFRLMFRGASYADSLQFQRCIELWLLVLQIRVEKYTILYSDTCFTAQAIVRLMLDLLDRNLDVVPHDNNLPRFNDVFDMFVMLTRDIETAKALLQVRPIYKKQQENFDRILKCLTHLLYLLIQTARSPEENEAVKHSVGRIVRNTRSSCDDTLLHLVVTRLNVIKSAYFTDDTHLRSIFPNIDVVRLLLSCGAEVNATNKSKSTPLLIACAPYNFDIELIQTILDSGGHIDCPNCPNREEKPITPLALIKTNPNNQIHFLNYLSLKCLSATIIAKFKIPYKNQIPKSLEAFVKLHEP</sequence>
<feature type="repeat" description="ANK" evidence="3">
    <location>
        <begin position="104"/>
        <end position="136"/>
    </location>
</feature>
<dbReference type="PROSITE" id="PS50088">
    <property type="entry name" value="ANK_REPEAT"/>
    <property type="match status" value="3"/>
</dbReference>
<dbReference type="PROSITE" id="PS50297">
    <property type="entry name" value="ANK_REP_REGION"/>
    <property type="match status" value="2"/>
</dbReference>
<dbReference type="Pfam" id="PF12796">
    <property type="entry name" value="Ank_2"/>
    <property type="match status" value="2"/>
</dbReference>
<dbReference type="SMART" id="SM00248">
    <property type="entry name" value="ANK"/>
    <property type="match status" value="8"/>
</dbReference>
<proteinExistence type="predicted"/>
<dbReference type="EMBL" id="UFQT01002445">
    <property type="protein sequence ID" value="SSX33475.1"/>
    <property type="molecule type" value="Genomic_DNA"/>
</dbReference>
<protein>
    <submittedName>
        <fullName evidence="4">CSON006499 protein</fullName>
    </submittedName>
</protein>
<dbReference type="InterPro" id="IPR002110">
    <property type="entry name" value="Ankyrin_rpt"/>
</dbReference>
<evidence type="ECO:0000256" key="2">
    <source>
        <dbReference type="ARBA" id="ARBA00023043"/>
    </source>
</evidence>
<dbReference type="Gene3D" id="1.25.40.20">
    <property type="entry name" value="Ankyrin repeat-containing domain"/>
    <property type="match status" value="3"/>
</dbReference>
<dbReference type="PANTHER" id="PTHR24173:SF82">
    <property type="entry name" value="FI19351P1"/>
    <property type="match status" value="1"/>
</dbReference>
<keyword evidence="1" id="KW-0677">Repeat</keyword>